<name>A0ABN9S3R9_9DINO</name>
<evidence type="ECO:0000313" key="3">
    <source>
        <dbReference type="Proteomes" id="UP001189429"/>
    </source>
</evidence>
<protein>
    <submittedName>
        <fullName evidence="2">Uncharacterized protein</fullName>
    </submittedName>
</protein>
<gene>
    <name evidence="2" type="ORF">PCOR1329_LOCUS26269</name>
</gene>
<feature type="region of interest" description="Disordered" evidence="1">
    <location>
        <begin position="1264"/>
        <end position="1296"/>
    </location>
</feature>
<accession>A0ABN9S3R9</accession>
<comment type="caution">
    <text evidence="2">The sequence shown here is derived from an EMBL/GenBank/DDBJ whole genome shotgun (WGS) entry which is preliminary data.</text>
</comment>
<evidence type="ECO:0000256" key="1">
    <source>
        <dbReference type="SAM" id="MobiDB-lite"/>
    </source>
</evidence>
<dbReference type="EMBL" id="CAUYUJ010009313">
    <property type="protein sequence ID" value="CAK0826416.1"/>
    <property type="molecule type" value="Genomic_DNA"/>
</dbReference>
<keyword evidence="3" id="KW-1185">Reference proteome</keyword>
<feature type="region of interest" description="Disordered" evidence="1">
    <location>
        <begin position="159"/>
        <end position="182"/>
    </location>
</feature>
<proteinExistence type="predicted"/>
<dbReference type="InterPro" id="IPR011010">
    <property type="entry name" value="DNA_brk_join_enz"/>
</dbReference>
<organism evidence="2 3">
    <name type="scientific">Prorocentrum cordatum</name>
    <dbReference type="NCBI Taxonomy" id="2364126"/>
    <lineage>
        <taxon>Eukaryota</taxon>
        <taxon>Sar</taxon>
        <taxon>Alveolata</taxon>
        <taxon>Dinophyceae</taxon>
        <taxon>Prorocentrales</taxon>
        <taxon>Prorocentraceae</taxon>
        <taxon>Prorocentrum</taxon>
    </lineage>
</organism>
<dbReference type="SUPFAM" id="SSF56349">
    <property type="entry name" value="DNA breaking-rejoining enzymes"/>
    <property type="match status" value="1"/>
</dbReference>
<feature type="compositionally biased region" description="Basic and acidic residues" evidence="1">
    <location>
        <begin position="361"/>
        <end position="370"/>
    </location>
</feature>
<dbReference type="Proteomes" id="UP001189429">
    <property type="component" value="Unassembled WGS sequence"/>
</dbReference>
<feature type="compositionally biased region" description="Pro residues" evidence="1">
    <location>
        <begin position="376"/>
        <end position="385"/>
    </location>
</feature>
<feature type="region of interest" description="Disordered" evidence="1">
    <location>
        <begin position="359"/>
        <end position="385"/>
    </location>
</feature>
<reference evidence="2" key="1">
    <citation type="submission" date="2023-10" db="EMBL/GenBank/DDBJ databases">
        <authorList>
            <person name="Chen Y."/>
            <person name="Shah S."/>
            <person name="Dougan E. K."/>
            <person name="Thang M."/>
            <person name="Chan C."/>
        </authorList>
    </citation>
    <scope>NUCLEOTIDE SEQUENCE [LARGE SCALE GENOMIC DNA]</scope>
</reference>
<evidence type="ECO:0000313" key="2">
    <source>
        <dbReference type="EMBL" id="CAK0826416.1"/>
    </source>
</evidence>
<sequence length="1296" mass="140029">MPMAAGSFYPVRFNVPGREIWHERFVIQGALIMTPDGDVYHKDQVLSRDVRGIKPLSGQGAAVDGIEAASVYRFKRLPTAVQVWDALREAAAGGAAALPHEDFALELGEGNVLGMAPGPLFLRDPLAAPVPAAAGPLVAAAPPALGAASAPLAPPDPVGDALATALRPGTATPPAGEPPSNDFRALAVARDSRGRRDRSFGDALKEQTECERDDWPALGPRTLLWVLQFMLRMAGGTVAWHTRWLAVMGLAEGDEAAKQHETICRILETSMVHDQLVITELASFEYLARQLQLIEERVYDEKTRKAAATLKGQGKKDSTPQDALSTEVGHFLGIGEAKGNLCICPALMQFIAEQMRNEAAASKERRKDASWEGPAPGLPSSPSPRPPAFASGMLCRCRPSTWTTVFTPLTIGALASAQLAARPGAGGATRVSTHSTGSMIVMLRDVSRVLSTTPGYQNASRVRPCDKALVAWPALSGPPVEVSSVAQQADAAQLQGWRQSMLRSAGEVEELQVSLGVQQPYVDPLLRDPRNYAGFLNAMLQRHMIEWTVASPPSSPHSVGIFFVGKNGGKLRLVFDTRVANTYFKSPPNTVLPTPSARASLESSDDFYAAQGGIQRAVYHAAVPPDLGDFFRLPTISNRFVGLKTVGSLSAGRHFLLQSVVRAVPMGWARELAQTLTSRGLPVHDFTEAQTEGVFTGIQFSGKTGMLRARPDRPARLRQATLALLSRGSASRGALTSIVGHAATWAMIMRRECLSIFNGVYRFIQVAGPTPMKLWPSVRQELSAVAALLPLMWASSRAPWLGTLYASDASPRGKGARMKKLDPLVVSPTGRVAEKWRHRVSQALSARAHAFEGGGGDEGAQDAAVGCPLPSDVLHGEGGLDSVSDSVDVPSVLYDSEDWVSFIPVVIAAWVSTFWTSKLKQATRPPSAAQALDVQRSLRHPGLLQLPRGETSFLENAAVTQRTRDSYHAHAARFHQWCPWTGQSFETAAELDALLLVFFGDLCLDGFATATGRMTMAALRHLLPHVLAGPRALPRAARALKGWSRLVPPQMRLPLPRLAMLAVVGLLIQDRRFAEAVFARLAFDACLRPSEAYRLVAASLVEPRAGSVDGHQHWGMIVNDATTGGPGKTGATDESVIIDNASLWPFLQGLKRHRAPMDPPWSFAPSVIRQVFREALVRLGIWDGVSTLYTLRHGGASDDLLSGRRSRKEVKDRGRWATDAPLKRYAKRPRMQQLIAAPPQYAAALGSAVDGREAELISTMTTTGARSLPPLQPDLPAAKRPKRVHAPQLSRRWRFG</sequence>
<feature type="compositionally biased region" description="Basic residues" evidence="1">
    <location>
        <begin position="1279"/>
        <end position="1296"/>
    </location>
</feature>